<gene>
    <name evidence="2" type="ORF">EB796_013015</name>
</gene>
<proteinExistence type="predicted"/>
<keyword evidence="3" id="KW-1185">Reference proteome</keyword>
<evidence type="ECO:0000313" key="2">
    <source>
        <dbReference type="EMBL" id="KAF6028678.1"/>
    </source>
</evidence>
<comment type="caution">
    <text evidence="2">The sequence shown here is derived from an EMBL/GenBank/DDBJ whole genome shotgun (WGS) entry which is preliminary data.</text>
</comment>
<accession>A0A7J7JTH0</accession>
<sequence length="77" mass="8575">MGVDGTKKLRRRLSMLSSVLAGMSPPLPALSVLRRDVQAAQHWLDQTLKDIKELQTQPSGRPPDETVQSRDQPVRGE</sequence>
<evidence type="ECO:0000313" key="3">
    <source>
        <dbReference type="Proteomes" id="UP000593567"/>
    </source>
</evidence>
<name>A0A7J7JTH0_BUGNE</name>
<dbReference type="EMBL" id="VXIV02001927">
    <property type="protein sequence ID" value="KAF6028678.1"/>
    <property type="molecule type" value="Genomic_DNA"/>
</dbReference>
<dbReference type="AlphaFoldDB" id="A0A7J7JTH0"/>
<protein>
    <submittedName>
        <fullName evidence="2">Uncharacterized protein</fullName>
    </submittedName>
</protein>
<reference evidence="2" key="1">
    <citation type="submission" date="2020-06" db="EMBL/GenBank/DDBJ databases">
        <title>Draft genome of Bugula neritina, a colonial animal packing powerful symbionts and potential medicines.</title>
        <authorList>
            <person name="Rayko M."/>
        </authorList>
    </citation>
    <scope>NUCLEOTIDE SEQUENCE [LARGE SCALE GENOMIC DNA]</scope>
    <source>
        <strain evidence="2">Kwan_BN1</strain>
    </source>
</reference>
<dbReference type="Proteomes" id="UP000593567">
    <property type="component" value="Unassembled WGS sequence"/>
</dbReference>
<feature type="compositionally biased region" description="Basic and acidic residues" evidence="1">
    <location>
        <begin position="62"/>
        <end position="77"/>
    </location>
</feature>
<evidence type="ECO:0000256" key="1">
    <source>
        <dbReference type="SAM" id="MobiDB-lite"/>
    </source>
</evidence>
<feature type="region of interest" description="Disordered" evidence="1">
    <location>
        <begin position="54"/>
        <end position="77"/>
    </location>
</feature>
<organism evidence="2 3">
    <name type="scientific">Bugula neritina</name>
    <name type="common">Brown bryozoan</name>
    <name type="synonym">Sertularia neritina</name>
    <dbReference type="NCBI Taxonomy" id="10212"/>
    <lineage>
        <taxon>Eukaryota</taxon>
        <taxon>Metazoa</taxon>
        <taxon>Spiralia</taxon>
        <taxon>Lophotrochozoa</taxon>
        <taxon>Bryozoa</taxon>
        <taxon>Gymnolaemata</taxon>
        <taxon>Cheilostomatida</taxon>
        <taxon>Flustrina</taxon>
        <taxon>Buguloidea</taxon>
        <taxon>Bugulidae</taxon>
        <taxon>Bugula</taxon>
    </lineage>
</organism>